<comment type="caution">
    <text evidence="2">The sequence shown here is derived from an EMBL/GenBank/DDBJ whole genome shotgun (WGS) entry which is preliminary data.</text>
</comment>
<dbReference type="Gene3D" id="3.30.379.10">
    <property type="entry name" value="Chitobiase/beta-hexosaminidase domain 2-like"/>
    <property type="match status" value="1"/>
</dbReference>
<dbReference type="InterPro" id="IPR029018">
    <property type="entry name" value="Hex-like_dom2"/>
</dbReference>
<dbReference type="InterPro" id="IPR032287">
    <property type="entry name" value="DUF4838"/>
</dbReference>
<protein>
    <recommendedName>
        <fullName evidence="3">Alpha glucuronidase N-terminal domain-containing protein</fullName>
    </recommendedName>
</protein>
<evidence type="ECO:0000256" key="1">
    <source>
        <dbReference type="ARBA" id="ARBA00022801"/>
    </source>
</evidence>
<reference evidence="2" key="1">
    <citation type="journal article" date="2014" name="Front. Microbiol.">
        <title>High frequency of phylogenetically diverse reductive dehalogenase-homologous genes in deep subseafloor sedimentary metagenomes.</title>
        <authorList>
            <person name="Kawai M."/>
            <person name="Futagami T."/>
            <person name="Toyoda A."/>
            <person name="Takaki Y."/>
            <person name="Nishi S."/>
            <person name="Hori S."/>
            <person name="Arai W."/>
            <person name="Tsubouchi T."/>
            <person name="Morono Y."/>
            <person name="Uchiyama I."/>
            <person name="Ito T."/>
            <person name="Fujiyama A."/>
            <person name="Inagaki F."/>
            <person name="Takami H."/>
        </authorList>
    </citation>
    <scope>NUCLEOTIDE SEQUENCE</scope>
    <source>
        <strain evidence="2">Expedition CK06-06</strain>
    </source>
</reference>
<dbReference type="SUPFAM" id="SSF55545">
    <property type="entry name" value="beta-N-acetylhexosaminidase-like domain"/>
    <property type="match status" value="1"/>
</dbReference>
<gene>
    <name evidence="2" type="ORF">S01H1_14707</name>
</gene>
<name>X0RH28_9ZZZZ</name>
<organism evidence="2">
    <name type="scientific">marine sediment metagenome</name>
    <dbReference type="NCBI Taxonomy" id="412755"/>
    <lineage>
        <taxon>unclassified sequences</taxon>
        <taxon>metagenomes</taxon>
        <taxon>ecological metagenomes</taxon>
    </lineage>
</organism>
<evidence type="ECO:0008006" key="3">
    <source>
        <dbReference type="Google" id="ProtNLM"/>
    </source>
</evidence>
<feature type="non-terminal residue" evidence="2">
    <location>
        <position position="389"/>
    </location>
</feature>
<proteinExistence type="predicted"/>
<dbReference type="Pfam" id="PF16126">
    <property type="entry name" value="DUF4838"/>
    <property type="match status" value="1"/>
</dbReference>
<dbReference type="EMBL" id="BARS01007660">
    <property type="protein sequence ID" value="GAF68063.1"/>
    <property type="molecule type" value="Genomic_DNA"/>
</dbReference>
<dbReference type="AlphaFoldDB" id="X0RH28"/>
<keyword evidence="1" id="KW-0378">Hydrolase</keyword>
<dbReference type="PANTHER" id="PTHR47406">
    <property type="entry name" value="COAGULATION FACTOR 5/8 TYPE, C-TERMINAL"/>
    <property type="match status" value="1"/>
</dbReference>
<evidence type="ECO:0000313" key="2">
    <source>
        <dbReference type="EMBL" id="GAF68063.1"/>
    </source>
</evidence>
<accession>X0RH28</accession>
<dbReference type="PANTHER" id="PTHR47406:SF2">
    <property type="entry name" value="ALPHA GLUCURONIDASE N-TERMINAL DOMAIN-CONTAINING PROTEIN"/>
    <property type="match status" value="1"/>
</dbReference>
<sequence length="389" mass="44206">SGTRLPLVKIKPAEVDAQIKKIKQKSQIPILIGTTALNNTLGKAIRLEGDNPASFIVRVDEDTVRIAGLSPEGTLFGVYELLEQLGCRWFVPTDFGTVIPKNKTVSITIQQTVQKPSFEGRCLQGVMEQCRDDKYKWYRRMRLNGGGVPGAHHIYIGDANFKDNPALFALVDGKRVDKQLCISNSEVLSRAIEQTKQFFRQNPDVDMMGMGPNDCHGFCECENCRALDGGDWDPFTNMVSVTDRYVWFFNKVLEGISNEYPEKYLSFYAYDAYIRTPVKVKPDPRIIPAFAPLRLCSIHGMSNPVCPERYHYRQLIAQWSKLVPRFFERGYYLNSSGFPLSFVAKIRDEMPLLKKIGCPRIRRETSPHWGSMTPSIYIAAKLLWDANSD</sequence>
<feature type="non-terminal residue" evidence="2">
    <location>
        <position position="1"/>
    </location>
</feature>
<dbReference type="GO" id="GO:0016787">
    <property type="term" value="F:hydrolase activity"/>
    <property type="evidence" value="ECO:0007669"/>
    <property type="project" value="UniProtKB-KW"/>
</dbReference>